<reference evidence="3 4" key="1">
    <citation type="submission" date="2019-01" db="EMBL/GenBank/DDBJ databases">
        <authorList>
            <person name="Ferrante I. M."/>
        </authorList>
    </citation>
    <scope>NUCLEOTIDE SEQUENCE [LARGE SCALE GENOMIC DNA]</scope>
    <source>
        <strain evidence="3 4">B856</strain>
    </source>
</reference>
<dbReference type="OrthoDB" id="45592at2759"/>
<evidence type="ECO:0000256" key="2">
    <source>
        <dbReference type="SAM" id="Phobius"/>
    </source>
</evidence>
<organism evidence="3 4">
    <name type="scientific">Pseudo-nitzschia multistriata</name>
    <dbReference type="NCBI Taxonomy" id="183589"/>
    <lineage>
        <taxon>Eukaryota</taxon>
        <taxon>Sar</taxon>
        <taxon>Stramenopiles</taxon>
        <taxon>Ochrophyta</taxon>
        <taxon>Bacillariophyta</taxon>
        <taxon>Bacillariophyceae</taxon>
        <taxon>Bacillariophycidae</taxon>
        <taxon>Bacillariales</taxon>
        <taxon>Bacillariaceae</taxon>
        <taxon>Pseudo-nitzschia</taxon>
    </lineage>
</organism>
<evidence type="ECO:0000256" key="1">
    <source>
        <dbReference type="SAM" id="MobiDB-lite"/>
    </source>
</evidence>
<dbReference type="EMBL" id="CAACVS010000674">
    <property type="protein sequence ID" value="VEU44887.1"/>
    <property type="molecule type" value="Genomic_DNA"/>
</dbReference>
<feature type="region of interest" description="Disordered" evidence="1">
    <location>
        <begin position="78"/>
        <end position="108"/>
    </location>
</feature>
<feature type="region of interest" description="Disordered" evidence="1">
    <location>
        <begin position="1"/>
        <end position="32"/>
    </location>
</feature>
<keyword evidence="4" id="KW-1185">Reference proteome</keyword>
<feature type="transmembrane region" description="Helical" evidence="2">
    <location>
        <begin position="50"/>
        <end position="70"/>
    </location>
</feature>
<proteinExistence type="predicted"/>
<keyword evidence="2" id="KW-0812">Transmembrane</keyword>
<evidence type="ECO:0000313" key="3">
    <source>
        <dbReference type="EMBL" id="VEU44887.1"/>
    </source>
</evidence>
<sequence length="108" mass="12642">MVDKKDEDKTTKKSDAPPKRRRKDIPSVDYLLKHGDPDTAHLPKTNFEKYGYPFILALIFAISLLIFHHAPHENARPRKKYTLPNVKTMPFFDRRPTAQDEPKKQTEL</sequence>
<name>A0A448ZS56_9STRA</name>
<feature type="compositionally biased region" description="Basic and acidic residues" evidence="1">
    <location>
        <begin position="92"/>
        <end position="108"/>
    </location>
</feature>
<feature type="compositionally biased region" description="Basic and acidic residues" evidence="1">
    <location>
        <begin position="1"/>
        <end position="18"/>
    </location>
</feature>
<keyword evidence="2" id="KW-0472">Membrane</keyword>
<dbReference type="AlphaFoldDB" id="A0A448ZS56"/>
<dbReference type="Proteomes" id="UP000291116">
    <property type="component" value="Unassembled WGS sequence"/>
</dbReference>
<evidence type="ECO:0000313" key="4">
    <source>
        <dbReference type="Proteomes" id="UP000291116"/>
    </source>
</evidence>
<gene>
    <name evidence="3" type="ORF">PSNMU_V1.4_AUG-EV-PASAV3_0120280</name>
</gene>
<protein>
    <submittedName>
        <fullName evidence="3">Uncharacterized protein</fullName>
    </submittedName>
</protein>
<accession>A0A448ZS56</accession>
<keyword evidence="2" id="KW-1133">Transmembrane helix</keyword>